<organism evidence="20 21">
    <name type="scientific">Chrysodeixis includens</name>
    <name type="common">Soybean looper</name>
    <name type="synonym">Pseudoplusia includens</name>
    <dbReference type="NCBI Taxonomy" id="689277"/>
    <lineage>
        <taxon>Eukaryota</taxon>
        <taxon>Metazoa</taxon>
        <taxon>Ecdysozoa</taxon>
        <taxon>Arthropoda</taxon>
        <taxon>Hexapoda</taxon>
        <taxon>Insecta</taxon>
        <taxon>Pterygota</taxon>
        <taxon>Neoptera</taxon>
        <taxon>Endopterygota</taxon>
        <taxon>Lepidoptera</taxon>
        <taxon>Glossata</taxon>
        <taxon>Ditrysia</taxon>
        <taxon>Noctuoidea</taxon>
        <taxon>Noctuidae</taxon>
        <taxon>Plusiinae</taxon>
        <taxon>Chrysodeixis</taxon>
    </lineage>
</organism>
<dbReference type="Gene3D" id="1.10.287.70">
    <property type="match status" value="1"/>
</dbReference>
<evidence type="ECO:0000256" key="8">
    <source>
        <dbReference type="ARBA" id="ARBA00023136"/>
    </source>
</evidence>
<feature type="region of interest" description="Disordered" evidence="15">
    <location>
        <begin position="73"/>
        <end position="112"/>
    </location>
</feature>
<keyword evidence="12" id="KW-1071">Ligand-gated ion channel</keyword>
<feature type="transmembrane region" description="Helical" evidence="16">
    <location>
        <begin position="875"/>
        <end position="899"/>
    </location>
</feature>
<keyword evidence="7" id="KW-0406">Ion transport</keyword>
<proteinExistence type="inferred from homology"/>
<evidence type="ECO:0000313" key="21">
    <source>
        <dbReference type="Proteomes" id="UP001154114"/>
    </source>
</evidence>
<evidence type="ECO:0000256" key="10">
    <source>
        <dbReference type="ARBA" id="ARBA00023180"/>
    </source>
</evidence>
<evidence type="ECO:0000256" key="2">
    <source>
        <dbReference type="ARBA" id="ARBA00022448"/>
    </source>
</evidence>
<feature type="compositionally biased region" description="Gly residues" evidence="15">
    <location>
        <begin position="966"/>
        <end position="982"/>
    </location>
</feature>
<protein>
    <recommendedName>
        <fullName evidence="22">Glutamate receptor</fullName>
    </recommendedName>
</protein>
<dbReference type="EMBL" id="LR824018">
    <property type="protein sequence ID" value="CAD0202009.1"/>
    <property type="molecule type" value="Genomic_DNA"/>
</dbReference>
<evidence type="ECO:0000313" key="20">
    <source>
        <dbReference type="EMBL" id="CAD0202009.1"/>
    </source>
</evidence>
<gene>
    <name evidence="20" type="ORF">CINC_LOCUS3677</name>
</gene>
<dbReference type="PANTHER" id="PTHR18966">
    <property type="entry name" value="IONOTROPIC GLUTAMATE RECEPTOR"/>
    <property type="match status" value="1"/>
</dbReference>
<reference evidence="20" key="1">
    <citation type="submission" date="2021-12" db="EMBL/GenBank/DDBJ databases">
        <authorList>
            <person name="King R."/>
        </authorList>
    </citation>
    <scope>NUCLEOTIDE SEQUENCE</scope>
</reference>
<dbReference type="Proteomes" id="UP001154114">
    <property type="component" value="Chromosome 15"/>
</dbReference>
<feature type="region of interest" description="Disordered" evidence="15">
    <location>
        <begin position="933"/>
        <end position="1018"/>
    </location>
</feature>
<evidence type="ECO:0000256" key="4">
    <source>
        <dbReference type="ARBA" id="ARBA00022692"/>
    </source>
</evidence>
<dbReference type="Pfam" id="PF00060">
    <property type="entry name" value="Lig_chan"/>
    <property type="match status" value="1"/>
</dbReference>
<evidence type="ECO:0000256" key="12">
    <source>
        <dbReference type="ARBA" id="ARBA00023286"/>
    </source>
</evidence>
<keyword evidence="6" id="KW-0770">Synapse</keyword>
<dbReference type="FunFam" id="1.10.287.70:FF:000010">
    <property type="entry name" value="Putative glutamate receptor ionotropic kainate 1"/>
    <property type="match status" value="1"/>
</dbReference>
<dbReference type="InterPro" id="IPR001320">
    <property type="entry name" value="Iontro_rcpt_C"/>
</dbReference>
<evidence type="ECO:0000256" key="1">
    <source>
        <dbReference type="ARBA" id="ARBA00008685"/>
    </source>
</evidence>
<dbReference type="Pfam" id="PF01094">
    <property type="entry name" value="ANF_receptor"/>
    <property type="match status" value="1"/>
</dbReference>
<comment type="similarity">
    <text evidence="1">Belongs to the glutamate-gated ion channel (TC 1.A.10.1) family.</text>
</comment>
<keyword evidence="5 16" id="KW-1133">Transmembrane helix</keyword>
<evidence type="ECO:0000256" key="17">
    <source>
        <dbReference type="SAM" id="SignalP"/>
    </source>
</evidence>
<keyword evidence="13" id="KW-0407">Ion channel</keyword>
<dbReference type="FunFam" id="3.40.190.10:FF:000178">
    <property type="entry name" value="Glutamate receptor subunit"/>
    <property type="match status" value="1"/>
</dbReference>
<feature type="compositionally biased region" description="Gly residues" evidence="15">
    <location>
        <begin position="80"/>
        <end position="90"/>
    </location>
</feature>
<evidence type="ECO:0000256" key="3">
    <source>
        <dbReference type="ARBA" id="ARBA00022475"/>
    </source>
</evidence>
<keyword evidence="2" id="KW-0813">Transport</keyword>
<evidence type="ECO:0000256" key="16">
    <source>
        <dbReference type="SAM" id="Phobius"/>
    </source>
</evidence>
<evidence type="ECO:0000256" key="5">
    <source>
        <dbReference type="ARBA" id="ARBA00022989"/>
    </source>
</evidence>
<dbReference type="InterPro" id="IPR015683">
    <property type="entry name" value="Ionotropic_Glu_rcpt"/>
</dbReference>
<evidence type="ECO:0000256" key="6">
    <source>
        <dbReference type="ARBA" id="ARBA00023018"/>
    </source>
</evidence>
<dbReference type="SUPFAM" id="SSF53850">
    <property type="entry name" value="Periplasmic binding protein-like II"/>
    <property type="match status" value="1"/>
</dbReference>
<sequence length="1018" mass="110559">MLCRALLLLAAAGTVFAEDLLIGVVEQPARALQLAAAVDAALGAAAVAPLEPAEPLAPPAAVCGARGHGGRVRRRRARGAAGGGRRGAGGAAAAARGPRARRRHLGSHRALPASRSASAAAVAEIGQETLLLIHDISKDVFQACAELCEAKGWERAVLLHEGSASGAALLTAGDRPLALLARQLPPSQDDALLRNLLLVLKKSGLTNFIVWCNAECSVRVLDAAQRVGLLGEKHSYILLSLDLHTQPLENYSHGGANVTGLRLFDPESAEVVAVMEEWRSMYAARLGGAEEDEPEEVAEITRAPPTALLLAHLGTQLAAEAWRRLELPPAAPANCEEGAGAFHADTLLNYLRSVIFNTIYITRPAYGKIFTFPNIIYLEVLMDSNLSWRDQVNEEEWNSEDGVGRLLGGAVTWEPDGGRREVQLEVVELARGGRLERAGLWAPRAGLSWTRRAAPHAAPPPDSMTNRTFTVLIAQNKPYVMMQESMDRLSGNDRYEGFCIELIDRLAKLLQFNYTFVEQEDGVYGGLDPDTGKWTGMLGRLMEDEGIDFAITDLTITAERERAVDFTTPFMNLGISILFRTPKQPEPKLFAFLLPFSNGVWLCLGFAYLGTSLLLYVVGRLCHEEWQNPYPCIDDPPALENQFTLANALWFNLGAVLLQGSEIAPVAYSTRAVASVWWVFALVITSSYTANLATLLAKKSSDQVISSVQDLADNQLGIEYGAKAGGSTYTFFQHSQDELYQRMFEHMKTQKMPASNPEGIAKLTSFLYAVLLSPASRLVKNEDYAFLMESTTIDYETERNCDVTKVGSLLDSKGYGIAMKKDSQFRQALNLGLLNLQEAGALRDMQQTWWKEKHGGGACKPEEDHESEELSMRNFLGLWLVLVVGSALGIVLSCCDLAWTAAKRARDQHESFFSRYWAELRFVFRFEQSTKPLKGPLSGSSSESSQSAESVPSARTAQSARSESGAGSGGGAGGAEGAGGAGLAVAERGGARRRRSSMHAASLRLARHTNRDSSSPRR</sequence>
<dbReference type="SUPFAM" id="SSF53822">
    <property type="entry name" value="Periplasmic binding protein-like I"/>
    <property type="match status" value="1"/>
</dbReference>
<keyword evidence="3" id="KW-1003">Cell membrane</keyword>
<evidence type="ECO:0000256" key="9">
    <source>
        <dbReference type="ARBA" id="ARBA00023170"/>
    </source>
</evidence>
<evidence type="ECO:0000256" key="7">
    <source>
        <dbReference type="ARBA" id="ARBA00023065"/>
    </source>
</evidence>
<dbReference type="Gene3D" id="3.40.190.10">
    <property type="entry name" value="Periplasmic binding protein-like II"/>
    <property type="match status" value="3"/>
</dbReference>
<dbReference type="CDD" id="cd13714">
    <property type="entry name" value="PBP2_iGluR_Kainate"/>
    <property type="match status" value="1"/>
</dbReference>
<name>A0A9N8Q1N5_CHRIL</name>
<keyword evidence="10" id="KW-0325">Glycoprotein</keyword>
<feature type="transmembrane region" description="Helical" evidence="16">
    <location>
        <begin position="676"/>
        <end position="697"/>
    </location>
</feature>
<evidence type="ECO:0008006" key="22">
    <source>
        <dbReference type="Google" id="ProtNLM"/>
    </source>
</evidence>
<comment type="subcellular location">
    <subcellularLocation>
        <location evidence="14">Postsynaptic cell membrane</location>
        <topology evidence="14">Multi-pass membrane protein</topology>
    </subcellularLocation>
</comment>
<dbReference type="SMART" id="SM00079">
    <property type="entry name" value="PBPe"/>
    <property type="match status" value="1"/>
</dbReference>
<evidence type="ECO:0000256" key="15">
    <source>
        <dbReference type="SAM" id="MobiDB-lite"/>
    </source>
</evidence>
<feature type="signal peptide" evidence="17">
    <location>
        <begin position="1"/>
        <end position="17"/>
    </location>
</feature>
<evidence type="ECO:0000259" key="19">
    <source>
        <dbReference type="SMART" id="SM00918"/>
    </source>
</evidence>
<keyword evidence="17" id="KW-0732">Signal</keyword>
<evidence type="ECO:0000256" key="14">
    <source>
        <dbReference type="ARBA" id="ARBA00034104"/>
    </source>
</evidence>
<evidence type="ECO:0000259" key="18">
    <source>
        <dbReference type="SMART" id="SM00079"/>
    </source>
</evidence>
<keyword evidence="9" id="KW-0675">Receptor</keyword>
<keyword evidence="4 16" id="KW-0812">Transmembrane</keyword>
<dbReference type="Gene3D" id="3.40.50.2300">
    <property type="match status" value="2"/>
</dbReference>
<dbReference type="Pfam" id="PF10613">
    <property type="entry name" value="Lig_chan-Glu_bd"/>
    <property type="match status" value="1"/>
</dbReference>
<evidence type="ECO:0000256" key="13">
    <source>
        <dbReference type="ARBA" id="ARBA00023303"/>
    </source>
</evidence>
<feature type="compositionally biased region" description="Basic and acidic residues" evidence="15">
    <location>
        <begin position="1009"/>
        <end position="1018"/>
    </location>
</feature>
<feature type="domain" description="Ionotropic glutamate receptor L-glutamate and glycine-binding" evidence="19">
    <location>
        <begin position="478"/>
        <end position="543"/>
    </location>
</feature>
<dbReference type="InterPro" id="IPR001828">
    <property type="entry name" value="ANF_lig-bd_rcpt"/>
</dbReference>
<dbReference type="GO" id="GO:0015276">
    <property type="term" value="F:ligand-gated monoatomic ion channel activity"/>
    <property type="evidence" value="ECO:0007669"/>
    <property type="project" value="InterPro"/>
</dbReference>
<keyword evidence="8 16" id="KW-0472">Membrane</keyword>
<feature type="chain" id="PRO_5040418103" description="Glutamate receptor" evidence="17">
    <location>
        <begin position="18"/>
        <end position="1018"/>
    </location>
</feature>
<dbReference type="OrthoDB" id="5984008at2759"/>
<dbReference type="AlphaFoldDB" id="A0A9N8Q1N5"/>
<dbReference type="SMART" id="SM00918">
    <property type="entry name" value="Lig_chan-Glu_bd"/>
    <property type="match status" value="1"/>
</dbReference>
<accession>A0A9N8Q1N5</accession>
<keyword evidence="21" id="KW-1185">Reference proteome</keyword>
<dbReference type="GO" id="GO:0045211">
    <property type="term" value="C:postsynaptic membrane"/>
    <property type="evidence" value="ECO:0007669"/>
    <property type="project" value="UniProtKB-SubCell"/>
</dbReference>
<keyword evidence="11" id="KW-0628">Postsynaptic cell membrane</keyword>
<evidence type="ECO:0000256" key="11">
    <source>
        <dbReference type="ARBA" id="ARBA00023257"/>
    </source>
</evidence>
<feature type="compositionally biased region" description="Basic residues" evidence="15">
    <location>
        <begin position="98"/>
        <end position="107"/>
    </location>
</feature>
<dbReference type="InterPro" id="IPR019594">
    <property type="entry name" value="Glu/Gly-bd"/>
</dbReference>
<feature type="domain" description="Ionotropic glutamate receptor C-terminal" evidence="18">
    <location>
        <begin position="468"/>
        <end position="852"/>
    </location>
</feature>
<feature type="transmembrane region" description="Helical" evidence="16">
    <location>
        <begin position="589"/>
        <end position="618"/>
    </location>
</feature>
<dbReference type="InterPro" id="IPR028082">
    <property type="entry name" value="Peripla_BP_I"/>
</dbReference>
<feature type="compositionally biased region" description="Low complexity" evidence="15">
    <location>
        <begin position="933"/>
        <end position="965"/>
    </location>
</feature>